<dbReference type="EMBL" id="JAJBMB010000011">
    <property type="protein sequence ID" value="MCB5446702.1"/>
    <property type="molecule type" value="Genomic_DNA"/>
</dbReference>
<dbReference type="GO" id="GO:0016740">
    <property type="term" value="F:transferase activity"/>
    <property type="evidence" value="ECO:0007669"/>
    <property type="project" value="UniProtKB-KW"/>
</dbReference>
<dbReference type="PANTHER" id="PTHR30576:SF0">
    <property type="entry name" value="UNDECAPRENYL-PHOSPHATE N-ACETYLGALACTOSAMINYL 1-PHOSPHATE TRANSFERASE-RELATED"/>
    <property type="match status" value="1"/>
</dbReference>
<keyword evidence="4" id="KW-0808">Transferase</keyword>
<proteinExistence type="inferred from homology"/>
<evidence type="ECO:0000313" key="4">
    <source>
        <dbReference type="EMBL" id="MCB5446702.1"/>
    </source>
</evidence>
<gene>
    <name evidence="4" type="ORF">LIP50_10850</name>
</gene>
<keyword evidence="2" id="KW-0812">Transmembrane</keyword>
<evidence type="ECO:0000259" key="3">
    <source>
        <dbReference type="Pfam" id="PF02397"/>
    </source>
</evidence>
<sequence length="182" mass="21439">MFERCLALVMLIILSPVLLLIAIIVRLDSKGEILFKQKRVGKNSKIFYIYKFRTMSDNAQRSIPSNELMSKHVTKMGKYLRKSSLDELPQLINIIKGEMSFIGYRPVIPEETDLILLRKKYKIDEHLPGLTGWAQINGRDSIDTYEKIELEKYYYQNKNILFNIKITLMTIYKVITRECVYY</sequence>
<dbReference type="Pfam" id="PF02397">
    <property type="entry name" value="Bac_transf"/>
    <property type="match status" value="1"/>
</dbReference>
<evidence type="ECO:0000256" key="2">
    <source>
        <dbReference type="SAM" id="Phobius"/>
    </source>
</evidence>
<protein>
    <submittedName>
        <fullName evidence="4">Sugar transferase</fullName>
    </submittedName>
</protein>
<reference evidence="4 5" key="1">
    <citation type="submission" date="2021-10" db="EMBL/GenBank/DDBJ databases">
        <title>Collection of gut derived symbiotic bacterial strains cultured from healthy donors.</title>
        <authorList>
            <person name="Lin H."/>
            <person name="Littmann E."/>
            <person name="Claire K."/>
            <person name="Pamer E."/>
        </authorList>
    </citation>
    <scope>NUCLEOTIDE SEQUENCE [LARGE SCALE GENOMIC DNA]</scope>
    <source>
        <strain evidence="4 5">MSK.17.68</strain>
    </source>
</reference>
<keyword evidence="5" id="KW-1185">Reference proteome</keyword>
<evidence type="ECO:0000313" key="5">
    <source>
        <dbReference type="Proteomes" id="UP001299409"/>
    </source>
</evidence>
<feature type="transmembrane region" description="Helical" evidence="2">
    <location>
        <begin position="6"/>
        <end position="27"/>
    </location>
</feature>
<name>A0ABS8CZT3_9FIRM</name>
<keyword evidence="2" id="KW-1133">Transmembrane helix</keyword>
<dbReference type="RefSeq" id="WP_226924273.1">
    <property type="nucleotide sequence ID" value="NZ_CACRUE010000046.1"/>
</dbReference>
<comment type="caution">
    <text evidence="4">The sequence shown here is derived from an EMBL/GenBank/DDBJ whole genome shotgun (WGS) entry which is preliminary data.</text>
</comment>
<accession>A0ABS8CZT3</accession>
<keyword evidence="2" id="KW-0472">Membrane</keyword>
<comment type="similarity">
    <text evidence="1">Belongs to the bacterial sugar transferase family.</text>
</comment>
<dbReference type="Proteomes" id="UP001299409">
    <property type="component" value="Unassembled WGS sequence"/>
</dbReference>
<evidence type="ECO:0000256" key="1">
    <source>
        <dbReference type="ARBA" id="ARBA00006464"/>
    </source>
</evidence>
<dbReference type="InterPro" id="IPR003362">
    <property type="entry name" value="Bact_transf"/>
</dbReference>
<feature type="domain" description="Bacterial sugar transferase" evidence="3">
    <location>
        <begin position="1"/>
        <end position="175"/>
    </location>
</feature>
<organism evidence="4 5">
    <name type="scientific">Intestinibacter bartlettii</name>
    <dbReference type="NCBI Taxonomy" id="261299"/>
    <lineage>
        <taxon>Bacteria</taxon>
        <taxon>Bacillati</taxon>
        <taxon>Bacillota</taxon>
        <taxon>Clostridia</taxon>
        <taxon>Peptostreptococcales</taxon>
        <taxon>Peptostreptococcaceae</taxon>
        <taxon>Intestinibacter</taxon>
    </lineage>
</organism>
<dbReference type="PANTHER" id="PTHR30576">
    <property type="entry name" value="COLANIC BIOSYNTHESIS UDP-GLUCOSE LIPID CARRIER TRANSFERASE"/>
    <property type="match status" value="1"/>
</dbReference>